<feature type="compositionally biased region" description="Basic residues" evidence="1">
    <location>
        <begin position="304"/>
        <end position="313"/>
    </location>
</feature>
<dbReference type="OrthoDB" id="115056at2759"/>
<keyword evidence="4" id="KW-1185">Reference proteome</keyword>
<evidence type="ECO:0000313" key="3">
    <source>
        <dbReference type="EMBL" id="GMF48217.1"/>
    </source>
</evidence>
<dbReference type="InterPro" id="IPR001584">
    <property type="entry name" value="Integrase_cat-core"/>
</dbReference>
<dbReference type="EMBL" id="BSXT01002291">
    <property type="protein sequence ID" value="GMF48217.1"/>
    <property type="molecule type" value="Genomic_DNA"/>
</dbReference>
<dbReference type="PANTHER" id="PTHR45835">
    <property type="entry name" value="YALI0A06105P"/>
    <property type="match status" value="1"/>
</dbReference>
<dbReference type="SUPFAM" id="SSF53098">
    <property type="entry name" value="Ribonuclease H-like"/>
    <property type="match status" value="1"/>
</dbReference>
<sequence>MAHLAAVPDTIDDEGTATLFLDRVFRQHGMSKAVVSDRDAETTNTCCMRHMLYTPFHGQVLDVHLRGAWHSLGHLHRGPSDPPQTDGQTERVNRVVEDVLRSICAETPERWSAMLPLVEFALTNAVHASTGYTPFYVNGLSHPRVPMTPPRPGSGLSGGEKFAERLADISPLAVLPRGRSQDSDLVEPLAGRPAGQSDHDGSPIVPEELGPVQPLVQRVNLIATAIATLMNVLNESSELTQILRERSHHARPRQRMGRSTRDRSRPGRNATSARQPSNGLPGLSTILRPVPDPTVAPTIWPISRRGKQTHSQRKNSSAQHAMITSKPSTDSGNGRDGNDAPPHAPGQLPDAPPVGGSASGSGGADGSKGDSSGKAEDVPASHTDPDHEPSHVVEPPQDDGAQNAEIERKCRLGAWIMNMKTPDLEGEDPIQVAPSWPDVDLEYAFHQKELQDFLALDPVMLMLELRQIGDLQGPLAPPQMATGKLDVTKSLMSLLKEVGLVAGRFDANDLIDLDLDLIQTSTQGLFYRRKALVGGIQARSDP</sequence>
<gene>
    <name evidence="3" type="ORF">Pfra01_001853100</name>
</gene>
<evidence type="ECO:0000256" key="1">
    <source>
        <dbReference type="SAM" id="MobiDB-lite"/>
    </source>
</evidence>
<dbReference type="Gene3D" id="3.30.420.10">
    <property type="entry name" value="Ribonuclease H-like superfamily/Ribonuclease H"/>
    <property type="match status" value="1"/>
</dbReference>
<dbReference type="GO" id="GO:0003676">
    <property type="term" value="F:nucleic acid binding"/>
    <property type="evidence" value="ECO:0007669"/>
    <property type="project" value="InterPro"/>
</dbReference>
<feature type="compositionally biased region" description="Basic and acidic residues" evidence="1">
    <location>
        <begin position="367"/>
        <end position="391"/>
    </location>
</feature>
<feature type="compositionally biased region" description="Polar residues" evidence="1">
    <location>
        <begin position="269"/>
        <end position="278"/>
    </location>
</feature>
<dbReference type="InterPro" id="IPR012337">
    <property type="entry name" value="RNaseH-like_sf"/>
</dbReference>
<dbReference type="InterPro" id="IPR036397">
    <property type="entry name" value="RNaseH_sf"/>
</dbReference>
<feature type="domain" description="Integrase catalytic" evidence="2">
    <location>
        <begin position="1"/>
        <end position="142"/>
    </location>
</feature>
<proteinExistence type="predicted"/>
<organism evidence="3 4">
    <name type="scientific">Phytophthora fragariaefolia</name>
    <dbReference type="NCBI Taxonomy" id="1490495"/>
    <lineage>
        <taxon>Eukaryota</taxon>
        <taxon>Sar</taxon>
        <taxon>Stramenopiles</taxon>
        <taxon>Oomycota</taxon>
        <taxon>Peronosporomycetes</taxon>
        <taxon>Peronosporales</taxon>
        <taxon>Peronosporaceae</taxon>
        <taxon>Phytophthora</taxon>
    </lineage>
</organism>
<dbReference type="Proteomes" id="UP001165121">
    <property type="component" value="Unassembled WGS sequence"/>
</dbReference>
<feature type="region of interest" description="Disordered" evidence="1">
    <location>
        <begin position="173"/>
        <end position="208"/>
    </location>
</feature>
<name>A0A9W7CXY2_9STRA</name>
<accession>A0A9W7CXY2</accession>
<feature type="compositionally biased region" description="Gly residues" evidence="1">
    <location>
        <begin position="357"/>
        <end position="366"/>
    </location>
</feature>
<reference evidence="3" key="1">
    <citation type="submission" date="2023-04" db="EMBL/GenBank/DDBJ databases">
        <title>Phytophthora fragariaefolia NBRC 109709.</title>
        <authorList>
            <person name="Ichikawa N."/>
            <person name="Sato H."/>
            <person name="Tonouchi N."/>
        </authorList>
    </citation>
    <scope>NUCLEOTIDE SEQUENCE</scope>
    <source>
        <strain evidence="3">NBRC 109709</strain>
    </source>
</reference>
<dbReference type="AlphaFoldDB" id="A0A9W7CXY2"/>
<feature type="region of interest" description="Disordered" evidence="1">
    <location>
        <begin position="244"/>
        <end position="402"/>
    </location>
</feature>
<dbReference type="GO" id="GO:0015074">
    <property type="term" value="P:DNA integration"/>
    <property type="evidence" value="ECO:0007669"/>
    <property type="project" value="InterPro"/>
</dbReference>
<evidence type="ECO:0000313" key="4">
    <source>
        <dbReference type="Proteomes" id="UP001165121"/>
    </source>
</evidence>
<protein>
    <submittedName>
        <fullName evidence="3">Unnamed protein product</fullName>
    </submittedName>
</protein>
<evidence type="ECO:0000259" key="2">
    <source>
        <dbReference type="PROSITE" id="PS50994"/>
    </source>
</evidence>
<feature type="compositionally biased region" description="Basic residues" evidence="1">
    <location>
        <begin position="246"/>
        <end position="258"/>
    </location>
</feature>
<comment type="caution">
    <text evidence="3">The sequence shown here is derived from an EMBL/GenBank/DDBJ whole genome shotgun (WGS) entry which is preliminary data.</text>
</comment>
<dbReference type="PROSITE" id="PS50994">
    <property type="entry name" value="INTEGRASE"/>
    <property type="match status" value="1"/>
</dbReference>
<dbReference type="PANTHER" id="PTHR45835:SF99">
    <property type="entry name" value="CHROMO DOMAIN-CONTAINING PROTEIN-RELATED"/>
    <property type="match status" value="1"/>
</dbReference>